<dbReference type="STRING" id="1317122.ATO12_25150"/>
<dbReference type="Proteomes" id="UP000023541">
    <property type="component" value="Unassembled WGS sequence"/>
</dbReference>
<sequence>MSMETNKIKNMRSVVVLLLSFSIWSQKPIGEDPPSVQVMSRVTKETIMLRWAVTTPTAWKHANKYGFTIERKTIVRAGEILREQEIKKITPTPILPKPIAAWEEFASQNDYAAIAAQAIYGDDFDVELSEGGTDMMSIVNLSQALEQRFSFALYAADQNFEVAKYSGLAYVDTDVKPNEKYLYIIRTAIPEEKMTVAHGGVYRGLVDYIELPTPRDLVGIFKDKSVLLSWNSTSLADYYNNYIIERSDDNGDTFTSLSDVPIINMGEKEEKTTDRMFYIDSLPQNNKEYQYRIKGISPFGETSPSSKVVSGSGKKALAYNPAIKEAKLQSDNSTAIITWEFPEEGLETLSHFELNRSDAIKDNYRVVVSDIAKTTRSIEFKNLSVINYFTITAVGVDGTKRASFPQMVQPVDDTPPITPFGLTGVIDSTGIVQLQWNANTEPDFLGYRVFRANLENEEFTQITFRTISQNTIVDTINIKTLNNKIYYKVQAFDTRYNPSGFSEILELKKPDIIPPTKPVFKSFRADKGIIELHWITSSSVDASKTLVYRKEKGKESSWQLVSETDIPQNRYQDATAIPALTYLYTLVTVDESGLESEPVTPLTISLPDNKSKPEIDRFTAVVNREERQIGINWRYTAKGVKEFLLYKAEEGKQPTRYKIFSNTETKFTDHQLTVNTRYTYLLQAVFDSRAKSPIKKIEVEY</sequence>
<proteinExistence type="predicted"/>
<accession>A0A023BQL7</accession>
<gene>
    <name evidence="2" type="ORF">ATO12_25150</name>
</gene>
<evidence type="ECO:0000313" key="3">
    <source>
        <dbReference type="Proteomes" id="UP000023541"/>
    </source>
</evidence>
<dbReference type="InterPro" id="IPR036116">
    <property type="entry name" value="FN3_sf"/>
</dbReference>
<comment type="caution">
    <text evidence="2">The sequence shown here is derived from an EMBL/GenBank/DDBJ whole genome shotgun (WGS) entry which is preliminary data.</text>
</comment>
<dbReference type="AlphaFoldDB" id="A0A023BQL7"/>
<dbReference type="InterPro" id="IPR003961">
    <property type="entry name" value="FN3_dom"/>
</dbReference>
<evidence type="ECO:0000259" key="1">
    <source>
        <dbReference type="PROSITE" id="PS50853"/>
    </source>
</evidence>
<evidence type="ECO:0000313" key="2">
    <source>
        <dbReference type="EMBL" id="EZH72224.1"/>
    </source>
</evidence>
<dbReference type="EMBL" id="AQRA01000009">
    <property type="protein sequence ID" value="EZH72224.1"/>
    <property type="molecule type" value="Genomic_DNA"/>
</dbReference>
<dbReference type="SUPFAM" id="SSF49265">
    <property type="entry name" value="Fibronectin type III"/>
    <property type="match status" value="3"/>
</dbReference>
<feature type="domain" description="Fibronectin type-III" evidence="1">
    <location>
        <begin position="514"/>
        <end position="609"/>
    </location>
</feature>
<dbReference type="PROSITE" id="PS50853">
    <property type="entry name" value="FN3"/>
    <property type="match status" value="1"/>
</dbReference>
<dbReference type="Gene3D" id="2.60.40.10">
    <property type="entry name" value="Immunoglobulins"/>
    <property type="match status" value="4"/>
</dbReference>
<keyword evidence="3" id="KW-1185">Reference proteome</keyword>
<dbReference type="eggNOG" id="COG4733">
    <property type="taxonomic scope" value="Bacteria"/>
</dbReference>
<reference evidence="2 3" key="1">
    <citation type="submission" date="2014-04" db="EMBL/GenBank/DDBJ databases">
        <title>Aquimarina sp. 22II-S11-z7 Genome Sequencing.</title>
        <authorList>
            <person name="Lai Q."/>
        </authorList>
    </citation>
    <scope>NUCLEOTIDE SEQUENCE [LARGE SCALE GENOMIC DNA]</scope>
    <source>
        <strain evidence="2 3">22II-S11-z7</strain>
    </source>
</reference>
<protein>
    <recommendedName>
        <fullName evidence="1">Fibronectin type-III domain-containing protein</fullName>
    </recommendedName>
</protein>
<organism evidence="2 3">
    <name type="scientific">Aquimarina atlantica</name>
    <dbReference type="NCBI Taxonomy" id="1317122"/>
    <lineage>
        <taxon>Bacteria</taxon>
        <taxon>Pseudomonadati</taxon>
        <taxon>Bacteroidota</taxon>
        <taxon>Flavobacteriia</taxon>
        <taxon>Flavobacteriales</taxon>
        <taxon>Flavobacteriaceae</taxon>
        <taxon>Aquimarina</taxon>
    </lineage>
</organism>
<dbReference type="InterPro" id="IPR013783">
    <property type="entry name" value="Ig-like_fold"/>
</dbReference>
<name>A0A023BQL7_9FLAO</name>